<comment type="similarity">
    <text evidence="2">Belongs to the RLP family.</text>
</comment>
<evidence type="ECO:0000256" key="10">
    <source>
        <dbReference type="ARBA" id="ARBA00023170"/>
    </source>
</evidence>
<dbReference type="EMBL" id="LIHL02000008">
    <property type="protein sequence ID" value="KAF5463193.1"/>
    <property type="molecule type" value="Genomic_DNA"/>
</dbReference>
<dbReference type="AlphaFoldDB" id="A0A833XB70"/>
<keyword evidence="3" id="KW-1003">Cell membrane</keyword>
<dbReference type="InterPro" id="IPR003591">
    <property type="entry name" value="Leu-rich_rpt_typical-subtyp"/>
</dbReference>
<dbReference type="PRINTS" id="PR00019">
    <property type="entry name" value="LEURICHRPT"/>
</dbReference>
<evidence type="ECO:0000256" key="1">
    <source>
        <dbReference type="ARBA" id="ARBA00004251"/>
    </source>
</evidence>
<evidence type="ECO:0000256" key="13">
    <source>
        <dbReference type="SAM" id="SignalP"/>
    </source>
</evidence>
<feature type="signal peptide" evidence="13">
    <location>
        <begin position="1"/>
        <end position="17"/>
    </location>
</feature>
<reference evidence="15" key="1">
    <citation type="submission" date="2015-10" db="EMBL/GenBank/DDBJ databases">
        <authorList>
            <person name="Martinez-Garcia P.J."/>
            <person name="Crepeau M.W."/>
            <person name="Puiu D."/>
            <person name="Gonzalez-Ibeas D."/>
            <person name="Whalen J."/>
            <person name="Stevens K."/>
            <person name="Paul R."/>
            <person name="Butterfield T."/>
            <person name="Britton M."/>
            <person name="Reagan R."/>
            <person name="Chakraborty S."/>
            <person name="Walawage S.L."/>
            <person name="Vasquez-Gross H.A."/>
            <person name="Cardeno C."/>
            <person name="Famula R."/>
            <person name="Pratt K."/>
            <person name="Kuruganti S."/>
            <person name="Aradhya M.K."/>
            <person name="Leslie C.A."/>
            <person name="Dandekar A.M."/>
            <person name="Salzberg S.L."/>
            <person name="Wegrzyn J.L."/>
            <person name="Langley C.H."/>
            <person name="Neale D.B."/>
        </authorList>
    </citation>
    <scope>NUCLEOTIDE SEQUENCE</scope>
    <source>
        <tissue evidence="15">Leaves</tissue>
    </source>
</reference>
<organism evidence="15 16">
    <name type="scientific">Juglans regia</name>
    <name type="common">English walnut</name>
    <dbReference type="NCBI Taxonomy" id="51240"/>
    <lineage>
        <taxon>Eukaryota</taxon>
        <taxon>Viridiplantae</taxon>
        <taxon>Streptophyta</taxon>
        <taxon>Embryophyta</taxon>
        <taxon>Tracheophyta</taxon>
        <taxon>Spermatophyta</taxon>
        <taxon>Magnoliopsida</taxon>
        <taxon>eudicotyledons</taxon>
        <taxon>Gunneridae</taxon>
        <taxon>Pentapetalae</taxon>
        <taxon>rosids</taxon>
        <taxon>fabids</taxon>
        <taxon>Fagales</taxon>
        <taxon>Juglandaceae</taxon>
        <taxon>Juglans</taxon>
    </lineage>
</organism>
<dbReference type="PANTHER" id="PTHR48061">
    <property type="entry name" value="LEUCINE-RICH REPEAT RECEPTOR PROTEIN KINASE EMS1-LIKE-RELATED"/>
    <property type="match status" value="1"/>
</dbReference>
<keyword evidence="8 12" id="KW-1133">Transmembrane helix</keyword>
<evidence type="ECO:0000259" key="14">
    <source>
        <dbReference type="Pfam" id="PF08263"/>
    </source>
</evidence>
<evidence type="ECO:0000256" key="2">
    <source>
        <dbReference type="ARBA" id="ARBA00009592"/>
    </source>
</evidence>
<gene>
    <name evidence="15" type="ORF">F2P56_019129</name>
</gene>
<evidence type="ECO:0000256" key="3">
    <source>
        <dbReference type="ARBA" id="ARBA00022475"/>
    </source>
</evidence>
<dbReference type="InterPro" id="IPR001611">
    <property type="entry name" value="Leu-rich_rpt"/>
</dbReference>
<evidence type="ECO:0000256" key="8">
    <source>
        <dbReference type="ARBA" id="ARBA00022989"/>
    </source>
</evidence>
<evidence type="ECO:0000256" key="7">
    <source>
        <dbReference type="ARBA" id="ARBA00022737"/>
    </source>
</evidence>
<dbReference type="Gramene" id="Jr08_19150_p1">
    <property type="protein sequence ID" value="cds.Jr08_19150_p1"/>
    <property type="gene ID" value="Jr08_19150"/>
</dbReference>
<evidence type="ECO:0000256" key="11">
    <source>
        <dbReference type="ARBA" id="ARBA00023180"/>
    </source>
</evidence>
<dbReference type="FunFam" id="3.80.10.10:FF:000213">
    <property type="entry name" value="Tyrosine-sulfated glycopeptide receptor 1"/>
    <property type="match status" value="1"/>
</dbReference>
<evidence type="ECO:0000256" key="9">
    <source>
        <dbReference type="ARBA" id="ARBA00023136"/>
    </source>
</evidence>
<dbReference type="Pfam" id="PF13855">
    <property type="entry name" value="LRR_8"/>
    <property type="match status" value="3"/>
</dbReference>
<dbReference type="SMART" id="SM00369">
    <property type="entry name" value="LRR_TYP"/>
    <property type="match status" value="8"/>
</dbReference>
<keyword evidence="10" id="KW-0675">Receptor</keyword>
<keyword evidence="4" id="KW-0433">Leucine-rich repeat</keyword>
<keyword evidence="6 13" id="KW-0732">Signal</keyword>
<evidence type="ECO:0000256" key="4">
    <source>
        <dbReference type="ARBA" id="ARBA00022614"/>
    </source>
</evidence>
<dbReference type="Pfam" id="PF08263">
    <property type="entry name" value="LRRNT_2"/>
    <property type="match status" value="1"/>
</dbReference>
<evidence type="ECO:0000313" key="16">
    <source>
        <dbReference type="Proteomes" id="UP000619265"/>
    </source>
</evidence>
<dbReference type="SUPFAM" id="SSF52058">
    <property type="entry name" value="L domain-like"/>
    <property type="match status" value="2"/>
</dbReference>
<name>A0A833XB70_JUGRE</name>
<feature type="chain" id="PRO_5032464396" description="Leucine-rich repeat-containing N-terminal plant-type domain-containing protein" evidence="13">
    <location>
        <begin position="18"/>
        <end position="764"/>
    </location>
</feature>
<reference evidence="15" key="2">
    <citation type="submission" date="2020-03" db="EMBL/GenBank/DDBJ databases">
        <title>Walnut 2.0.</title>
        <authorList>
            <person name="Marrano A."/>
            <person name="Britton M."/>
            <person name="Zimin A.V."/>
            <person name="Zaini P.A."/>
            <person name="Workman R."/>
            <person name="Puiu D."/>
            <person name="Bianco L."/>
            <person name="Allen B.J."/>
            <person name="Troggio M."/>
            <person name="Leslie C.A."/>
            <person name="Timp W."/>
            <person name="Dendekar A."/>
            <person name="Salzberg S.L."/>
            <person name="Neale D.B."/>
        </authorList>
    </citation>
    <scope>NUCLEOTIDE SEQUENCE</scope>
    <source>
        <tissue evidence="15">Leaves</tissue>
    </source>
</reference>
<comment type="caution">
    <text evidence="15">The sequence shown here is derived from an EMBL/GenBank/DDBJ whole genome shotgun (WGS) entry which is preliminary data.</text>
</comment>
<keyword evidence="7" id="KW-0677">Repeat</keyword>
<accession>A0A833XB70</accession>
<evidence type="ECO:0000313" key="15">
    <source>
        <dbReference type="EMBL" id="KAF5463193.1"/>
    </source>
</evidence>
<dbReference type="SMART" id="SM00365">
    <property type="entry name" value="LRR_SD22"/>
    <property type="match status" value="5"/>
</dbReference>
<dbReference type="Pfam" id="PF00560">
    <property type="entry name" value="LRR_1"/>
    <property type="match status" value="4"/>
</dbReference>
<protein>
    <recommendedName>
        <fullName evidence="14">Leucine-rich repeat-containing N-terminal plant-type domain-containing protein</fullName>
    </recommendedName>
</protein>
<evidence type="ECO:0000256" key="12">
    <source>
        <dbReference type="SAM" id="Phobius"/>
    </source>
</evidence>
<dbReference type="FunFam" id="3.80.10.10:FF:000095">
    <property type="entry name" value="LRR receptor-like serine/threonine-protein kinase GSO1"/>
    <property type="match status" value="1"/>
</dbReference>
<evidence type="ECO:0000256" key="5">
    <source>
        <dbReference type="ARBA" id="ARBA00022692"/>
    </source>
</evidence>
<dbReference type="InterPro" id="IPR013210">
    <property type="entry name" value="LRR_N_plant-typ"/>
</dbReference>
<proteinExistence type="inferred from homology"/>
<keyword evidence="11" id="KW-0325">Glycoprotein</keyword>
<dbReference type="Proteomes" id="UP000619265">
    <property type="component" value="Unassembled WGS sequence"/>
</dbReference>
<keyword evidence="5 12" id="KW-0812">Transmembrane</keyword>
<sequence>MGICSLLLQYSISVASGQHFGDQQSSMLQFKDSLKFDTDRSTKLAHWNPSVDCCLWEGVSCDKGLVIGLDLSNESISGRLDNSSTIFNLQYLQSLDLSYNSLEGSIPVALFSLPSLLELQLSNNQFSGQLDDFPNISSHQLDTLDLSSNNLQGPIPISVFELKGLKVLSLSSNNFSGSLRPRAIQKLTRLSYLDLSRNSLSIEYDETDFSLPSLPWLWTLNLASNKLKTFPTFLRNQSELVHLDLSDNEIHGELPRWIWRLRNLYSLNVSYNHLESLDLDLLHMSSVSILDLHSNQFEGQLQALPAHAIYLDFSGNRFSSLIPRSIGSFLPYAYFFSLSSNRFYGTIPTSICNATMLKALDLSHNLLTGTVPQCLIEMSKTLGVLSLGRNNLTGNISDTFPDSCSLQTLDLDGNQLQGELPKSLTKCAAQLEVLDIGNNQIQDAFPCYLKNIHTLRVLILRSNQFYGPINCLDANATWSMLQILDLASNEFVGKFPIHYFPNWKAMIETENKTQSQLKHLQYEVLPFGVYYQNMVTVTTKSLQLELVKILTIFTSLDFSSNNFDEPIPGELGEFTALYTLNLSHNAFTGKIPQALGKLSHLESLDLSSNKLTGEIPLQLADGLIFLSTLNLSFNQLVGRIPQIKQFTTLPENSFKGNIGLCGSPLKEKCTESVPSSPTSEESHSNSGNAIDWNFLSAELGFVSGFGILVGPLIFWKRWRIFYYNCLDDIFFKMCPRLYIRIENRGRRARRNRGRQPQRNQGRRR</sequence>
<evidence type="ECO:0000256" key="6">
    <source>
        <dbReference type="ARBA" id="ARBA00022729"/>
    </source>
</evidence>
<dbReference type="GO" id="GO:0005886">
    <property type="term" value="C:plasma membrane"/>
    <property type="evidence" value="ECO:0007669"/>
    <property type="project" value="UniProtKB-SubCell"/>
</dbReference>
<dbReference type="PANTHER" id="PTHR48061:SF2">
    <property type="entry name" value="RECEPTOR LIKE PROTEIN 30-LIKE"/>
    <property type="match status" value="1"/>
</dbReference>
<feature type="transmembrane region" description="Helical" evidence="12">
    <location>
        <begin position="692"/>
        <end position="714"/>
    </location>
</feature>
<comment type="subcellular location">
    <subcellularLocation>
        <location evidence="1">Cell membrane</location>
        <topology evidence="1">Single-pass type I membrane protein</topology>
    </subcellularLocation>
</comment>
<feature type="domain" description="Leucine-rich repeat-containing N-terminal plant-type" evidence="14">
    <location>
        <begin position="22"/>
        <end position="62"/>
    </location>
</feature>
<dbReference type="InterPro" id="IPR032675">
    <property type="entry name" value="LRR_dom_sf"/>
</dbReference>
<dbReference type="Gene3D" id="3.80.10.10">
    <property type="entry name" value="Ribonuclease Inhibitor"/>
    <property type="match status" value="4"/>
</dbReference>
<dbReference type="InterPro" id="IPR046956">
    <property type="entry name" value="RLP23-like"/>
</dbReference>
<keyword evidence="9 12" id="KW-0472">Membrane</keyword>